<dbReference type="Pfam" id="PF23598">
    <property type="entry name" value="LRR_14"/>
    <property type="match status" value="1"/>
</dbReference>
<feature type="coiled-coil region" evidence="3">
    <location>
        <begin position="670"/>
        <end position="754"/>
    </location>
</feature>
<keyword evidence="1" id="KW-0677">Repeat</keyword>
<dbReference type="SMART" id="SM00367">
    <property type="entry name" value="LRR_CC"/>
    <property type="match status" value="9"/>
</dbReference>
<evidence type="ECO:0000256" key="1">
    <source>
        <dbReference type="ARBA" id="ARBA00022737"/>
    </source>
</evidence>
<evidence type="ECO:0000259" key="6">
    <source>
        <dbReference type="Pfam" id="PF23598"/>
    </source>
</evidence>
<dbReference type="GO" id="GO:0036064">
    <property type="term" value="C:ciliary basal body"/>
    <property type="evidence" value="ECO:0007669"/>
    <property type="project" value="TreeGrafter"/>
</dbReference>
<evidence type="ECO:0000256" key="4">
    <source>
        <dbReference type="SAM" id="MobiDB-lite"/>
    </source>
</evidence>
<feature type="region of interest" description="Disordered" evidence="4">
    <location>
        <begin position="1205"/>
        <end position="1230"/>
    </location>
</feature>
<dbReference type="GO" id="GO:0003341">
    <property type="term" value="P:cilium movement"/>
    <property type="evidence" value="ECO:0007669"/>
    <property type="project" value="InterPro"/>
</dbReference>
<dbReference type="GO" id="GO:0097542">
    <property type="term" value="C:ciliary tip"/>
    <property type="evidence" value="ECO:0007669"/>
    <property type="project" value="TreeGrafter"/>
</dbReference>
<protein>
    <submittedName>
        <fullName evidence="7">Uncharacterized protein</fullName>
    </submittedName>
</protein>
<comment type="caution">
    <text evidence="7">The sequence shown here is derived from an EMBL/GenBank/DDBJ whole genome shotgun (WGS) entry which is preliminary data.</text>
</comment>
<evidence type="ECO:0000256" key="2">
    <source>
        <dbReference type="ARBA" id="ARBA00023054"/>
    </source>
</evidence>
<feature type="compositionally biased region" description="Basic residues" evidence="4">
    <location>
        <begin position="1253"/>
        <end position="1263"/>
    </location>
</feature>
<dbReference type="GO" id="GO:0036158">
    <property type="term" value="P:outer dynein arm assembly"/>
    <property type="evidence" value="ECO:0007669"/>
    <property type="project" value="InterPro"/>
</dbReference>
<dbReference type="SUPFAM" id="SSF52047">
    <property type="entry name" value="RNI-like"/>
    <property type="match status" value="2"/>
</dbReference>
<reference evidence="7" key="2">
    <citation type="journal article" date="2023" name="Microbiol Resour">
        <title>Decontamination and Annotation of the Draft Genome Sequence of the Oomycete Lagenidium giganteum ARSEF 373.</title>
        <authorList>
            <person name="Morgan W.R."/>
            <person name="Tartar A."/>
        </authorList>
    </citation>
    <scope>NUCLEOTIDE SEQUENCE</scope>
    <source>
        <strain evidence="7">ARSEF 373</strain>
    </source>
</reference>
<evidence type="ECO:0000313" key="8">
    <source>
        <dbReference type="Proteomes" id="UP001146120"/>
    </source>
</evidence>
<organism evidence="7 8">
    <name type="scientific">Lagenidium giganteum</name>
    <dbReference type="NCBI Taxonomy" id="4803"/>
    <lineage>
        <taxon>Eukaryota</taxon>
        <taxon>Sar</taxon>
        <taxon>Stramenopiles</taxon>
        <taxon>Oomycota</taxon>
        <taxon>Peronosporomycetes</taxon>
        <taxon>Pythiales</taxon>
        <taxon>Pythiaceae</taxon>
    </lineage>
</organism>
<dbReference type="InterPro" id="IPR049258">
    <property type="entry name" value="ODAD1_CC"/>
</dbReference>
<dbReference type="PANTHER" id="PTHR46518">
    <property type="entry name" value="COILED-COIL DOMAIN-CONTAINING PROTEIN 151"/>
    <property type="match status" value="1"/>
</dbReference>
<dbReference type="EMBL" id="DAKRPA010000164">
    <property type="protein sequence ID" value="DAZ96549.1"/>
    <property type="molecule type" value="Genomic_DNA"/>
</dbReference>
<dbReference type="SMART" id="SM00368">
    <property type="entry name" value="LRR_RI"/>
    <property type="match status" value="4"/>
</dbReference>
<feature type="coiled-coil region" evidence="3">
    <location>
        <begin position="1040"/>
        <end position="1098"/>
    </location>
</feature>
<dbReference type="PANTHER" id="PTHR46518:SF1">
    <property type="entry name" value="OUTER DYNEIN ARM-DOCKING COMPLEX SUBUNIT 3"/>
    <property type="match status" value="1"/>
</dbReference>
<evidence type="ECO:0000313" key="7">
    <source>
        <dbReference type="EMBL" id="DAZ96549.1"/>
    </source>
</evidence>
<feature type="coiled-coil region" evidence="3">
    <location>
        <begin position="795"/>
        <end position="934"/>
    </location>
</feature>
<dbReference type="SUPFAM" id="SSF52058">
    <property type="entry name" value="L domain-like"/>
    <property type="match status" value="1"/>
</dbReference>
<dbReference type="Pfam" id="PF21773">
    <property type="entry name" value="ODAD1_CC"/>
    <property type="match status" value="1"/>
</dbReference>
<evidence type="ECO:0000259" key="5">
    <source>
        <dbReference type="Pfam" id="PF21773"/>
    </source>
</evidence>
<dbReference type="Proteomes" id="UP001146120">
    <property type="component" value="Unassembled WGS sequence"/>
</dbReference>
<dbReference type="InterPro" id="IPR033192">
    <property type="entry name" value="ODAD3"/>
</dbReference>
<name>A0AAV2YT50_9STRA</name>
<keyword evidence="8" id="KW-1185">Reference proteome</keyword>
<proteinExistence type="predicted"/>
<feature type="domain" description="ODAD1 central coiled coil region" evidence="5">
    <location>
        <begin position="835"/>
        <end position="1121"/>
    </location>
</feature>
<evidence type="ECO:0000256" key="3">
    <source>
        <dbReference type="SAM" id="Coils"/>
    </source>
</evidence>
<accession>A0AAV2YT50</accession>
<feature type="region of interest" description="Disordered" evidence="4">
    <location>
        <begin position="1248"/>
        <end position="1299"/>
    </location>
</feature>
<dbReference type="InterPro" id="IPR006553">
    <property type="entry name" value="Leu-rich_rpt_Cys-con_subtyp"/>
</dbReference>
<dbReference type="GO" id="GO:0035253">
    <property type="term" value="C:ciliary rootlet"/>
    <property type="evidence" value="ECO:0007669"/>
    <property type="project" value="TreeGrafter"/>
</dbReference>
<keyword evidence="2 3" id="KW-0175">Coiled coil</keyword>
<dbReference type="InterPro" id="IPR055414">
    <property type="entry name" value="LRR_R13L4/SHOC2-like"/>
</dbReference>
<dbReference type="Gene3D" id="3.80.10.10">
    <property type="entry name" value="Ribonuclease Inhibitor"/>
    <property type="match status" value="4"/>
</dbReference>
<gene>
    <name evidence="7" type="ORF">N0F65_011226</name>
</gene>
<feature type="domain" description="Disease resistance R13L4/SHOC-2-like LRR" evidence="6">
    <location>
        <begin position="342"/>
        <end position="584"/>
    </location>
</feature>
<reference evidence="7" key="1">
    <citation type="submission" date="2022-11" db="EMBL/GenBank/DDBJ databases">
        <authorList>
            <person name="Morgan W.R."/>
            <person name="Tartar A."/>
        </authorList>
    </citation>
    <scope>NUCLEOTIDE SEQUENCE</scope>
    <source>
        <strain evidence="7">ARSEF 373</strain>
    </source>
</reference>
<sequence length="1299" mass="146614">MGAACCRCQAAFDDDLLRFSQTQPVLSSSSSQFQTLHSPSLPYAMTHPLASYVSFPFPFLSKMGRSGPATSKRCLNAAQIRPRMPGNALIGEHWRKTPHDTYMPLTLVEYCVRKLCSRLLDEDVVEYDAVIRRVQAQCEVIPPELAGHMMQWLKENELLGKAQFQFLSQCLLNEWRLHGMMELDDSWFDGIDEESLEHLVSIDVSNCPNLIRLGSDEWQRVKRLPRLRIATFQGCSGLHRRALTMLRSSSNLVELNVSGCVNVDDFSLQSLSHLARLQSLDLGGCGVTSKCITQLANLQDLRRLSLARCNEVDDETLDDLARCFQRLEALDISYCHITHTGLLHIKYFTTLKELIIRGCADVGEDGLEDLGSLHNLEYFDACHSFCESDADVFQHMPDLQHLNVSSCRLLKRGFDYIRRLQNLERLEVAETCLSDSNLTDICKNATRLKYLDLSNTDVTDRGTEALGQLKDLEVLKLDTPEITNRSLAHLSFLPNLERLDLFGANVTDSGLLHLVPLRRLKELDICGGTIGDRGVEMICKLSTLTSLNISQNRNIRANALCFMRSLKHLRHLNLSNTGISAAALRHLHGLKELESLSVYGLDLSQRHIDGLKVLHVMHVMHDSFTYSHGILSTMSSCPFERRLHHPAVAVVSSQRRCLKNRATAPSPTGIAATKSAIARHDNALKRMEQEYDSRMDEQVGDLRERMRLLQVDRKSNVDLLEASKETNKDFIKQLKNENRELRKQLADMRRASSAPTHGMSAANATLLNAGATVVGEMNDELATVVAQVNRARKNHDDLRHKVQSQTALLEELKDEVKDLELESKKPSLEDTPETRKIRMLENRLDKAMIKYNEAQSIRKTYEQIVKRLKEERIGFDNQLAAIERALAAKQHDYEELVLLSSDATHAREMILQELEKAHAQYAEEKRRREKEYDEKYKYVKIRQEMNTKLDRREKQKGDMVAKEAGDLNQEEEKVLKASLAMTVMQQGAAIEEKKEHRSKIDIFESAFRKIKEATGVSDVNEVIQKIVSQESTTDNLINLSKENQQRLEHLQSEHAGLKARVEELKYSGSGGGHRRKMVDDHEQNLVLATAKLERAKLKYERLAKVLISVKAGVEHLVDKLESVREDDQVIVVTDETIVDALQEGEMTLARLLNQIKLAATNSGSSSSAMLRKTIAGALAAKNSAPTPEIQDEDMIRSRPYNQRVHFTGNGVSPEDMENDDSGMGGLTLDDPEEALSRDRVKKASYQFITAQDKKKKRVMKKKVKDNLNEDSDEDSGLGGGVNAPADNGRSQRLISPKRK</sequence>
<dbReference type="InterPro" id="IPR032675">
    <property type="entry name" value="LRR_dom_sf"/>
</dbReference>